<dbReference type="Gene3D" id="2.40.30.10">
    <property type="entry name" value="Translation factors"/>
    <property type="match status" value="2"/>
</dbReference>
<accession>A0A1B0BZU5</accession>
<dbReference type="GO" id="GO:0006417">
    <property type="term" value="P:regulation of translation"/>
    <property type="evidence" value="ECO:0007669"/>
    <property type="project" value="UniProtKB-KW"/>
</dbReference>
<dbReference type="Pfam" id="PF08938">
    <property type="entry name" value="HBS1_N"/>
    <property type="match status" value="1"/>
</dbReference>
<dbReference type="AlphaFoldDB" id="A0A1B0BZU5"/>
<dbReference type="InterPro" id="IPR050100">
    <property type="entry name" value="TRAFAC_GTPase_members"/>
</dbReference>
<keyword evidence="7" id="KW-0378">Hydrolase</keyword>
<dbReference type="Pfam" id="PF22594">
    <property type="entry name" value="GTP-eEF1A_C"/>
    <property type="match status" value="1"/>
</dbReference>
<dbReference type="EnsemblMetazoa" id="GPPI045384-RA">
    <property type="protein sequence ID" value="GPPI045384-PA"/>
    <property type="gene ID" value="GPPI045384"/>
</dbReference>
<dbReference type="Gene3D" id="3.40.50.300">
    <property type="entry name" value="P-loop containing nucleotide triphosphate hydrolases"/>
    <property type="match status" value="2"/>
</dbReference>
<dbReference type="FunFam" id="3.40.50.300:FF:000182">
    <property type="entry name" value="ras-related protein Rap-1b"/>
    <property type="match status" value="1"/>
</dbReference>
<dbReference type="SMART" id="SM00176">
    <property type="entry name" value="RAN"/>
    <property type="match status" value="1"/>
</dbReference>
<evidence type="ECO:0000256" key="8">
    <source>
        <dbReference type="ARBA" id="ARBA00022845"/>
    </source>
</evidence>
<dbReference type="InterPro" id="IPR004161">
    <property type="entry name" value="EFTu-like_2"/>
</dbReference>
<dbReference type="PROSITE" id="PS51421">
    <property type="entry name" value="RAS"/>
    <property type="match status" value="1"/>
</dbReference>
<evidence type="ECO:0000256" key="9">
    <source>
        <dbReference type="ARBA" id="ARBA00022917"/>
    </source>
</evidence>
<evidence type="ECO:0000256" key="13">
    <source>
        <dbReference type="SAM" id="Coils"/>
    </source>
</evidence>
<evidence type="ECO:0000256" key="12">
    <source>
        <dbReference type="ARBA" id="ARBA00049117"/>
    </source>
</evidence>
<dbReference type="Pfam" id="PF03144">
    <property type="entry name" value="GTP_EFTU_D2"/>
    <property type="match status" value="1"/>
</dbReference>
<dbReference type="PROSITE" id="PS51420">
    <property type="entry name" value="RHO"/>
    <property type="match status" value="1"/>
</dbReference>
<dbReference type="CDD" id="cd01883">
    <property type="entry name" value="EF1_alpha"/>
    <property type="match status" value="1"/>
</dbReference>
<keyword evidence="16" id="KW-1185">Reference proteome</keyword>
<evidence type="ECO:0000256" key="10">
    <source>
        <dbReference type="ARBA" id="ARBA00023134"/>
    </source>
</evidence>
<dbReference type="InterPro" id="IPR037189">
    <property type="entry name" value="HBS1-like_N_sf"/>
</dbReference>
<evidence type="ECO:0000256" key="1">
    <source>
        <dbReference type="ARBA" id="ARBA00004496"/>
    </source>
</evidence>
<dbReference type="Pfam" id="PF00071">
    <property type="entry name" value="Ras"/>
    <property type="match status" value="1"/>
</dbReference>
<reference evidence="16" key="1">
    <citation type="submission" date="2015-01" db="EMBL/GenBank/DDBJ databases">
        <authorList>
            <person name="Aksoy S."/>
            <person name="Warren W."/>
            <person name="Wilson R.K."/>
        </authorList>
    </citation>
    <scope>NUCLEOTIDE SEQUENCE [LARGE SCALE GENOMIC DNA]</scope>
    <source>
        <strain evidence="16">IAEA</strain>
    </source>
</reference>
<comment type="subcellular location">
    <subcellularLocation>
        <location evidence="1">Cytoplasm</location>
    </subcellularLocation>
</comment>
<dbReference type="GO" id="GO:0005525">
    <property type="term" value="F:GTP binding"/>
    <property type="evidence" value="ECO:0007669"/>
    <property type="project" value="UniProtKB-KW"/>
</dbReference>
<dbReference type="InterPro" id="IPR038851">
    <property type="entry name" value="Rap1"/>
</dbReference>
<sequence length="866" mass="96581">MSRHRIVRTMDYNDEYDGYDDVYGHSVDDDSCISPTDAQQWLYDRARGQQSMSSFIRNNNDIAEEEVGEIEEEEKAYEKLRRDSENFQMPVLNEIEQARLTSCMDEVRSVVGDTISERRLVETCLKFGYDINKVLDEILNDECDRTAKRLQTEDLTNTTVAVNNKVIGPTKIVKSITTAATTTTTPIVKVTAAPGEVKRGFEINSPNLQSSPVVSGRNTPIDISSDDSFRKTADTANAVVNLFKVSKEQSQRDAKQLYNKERADQKHHLNLIVIGHVDAGKSTLMGHLLYDTGNVSQRVMHKYEQESKKMGKQSFMYAWVLDETGEERARGITMDVGNFRFETETKSIALIDAPGHKDFIPNMISGATQADTALLVIDATRGEFESGFELGGQTREHALLVRSLGIQQLGVIINKLDTVSWSKERFDEIVQKLRTFLKQAGYRETDVTYIPCSGLTGENLAGPASDPSLTSWYKGPHVLAVIDNFKIPERSIDRPFRMSVSDIFKGTGAGFCISGRVETGVLGVNDKVLMGASREQAHVKGLLIDESPQNTVFAGDQVSVTLSGIDMNNITVGSFIYDPQHPMPVTTRFQARILVFNIKVPITKGHPVLLHHQSLIEPAVISKLIAQINKSTGEMTKTKPRCLGNHSCAVVELKISRPICIENYVDFKELGRFMLRVAGVTVAAGMVTLIYDNGGVGKSALTVQFVQGIFVEKYDPTIEDSYRKQVEVDGQQCMLEILDTAGTEQFTAMRDLYMKNGQGFVLVYSITAQSTFNDLQDLREQILRVKDTDDVPMVLVGNKCDLEDERVVGKELGKSLANQFNCAFMETSAKAKVNVVDIFYDLVRQINKKSPEKKQKKPKKSLCVLL</sequence>
<keyword evidence="5" id="KW-0597">Phosphoprotein</keyword>
<dbReference type="SMART" id="SM00173">
    <property type="entry name" value="RAS"/>
    <property type="match status" value="1"/>
</dbReference>
<dbReference type="PROSITE" id="PS51419">
    <property type="entry name" value="RAB"/>
    <property type="match status" value="1"/>
</dbReference>
<dbReference type="FunFam" id="3.40.50.300:FF:000204">
    <property type="entry name" value="Translation elongation factor Tu"/>
    <property type="match status" value="1"/>
</dbReference>
<dbReference type="NCBIfam" id="TIGR00231">
    <property type="entry name" value="small_GTP"/>
    <property type="match status" value="1"/>
</dbReference>
<proteinExistence type="inferred from homology"/>
<dbReference type="VEuPathDB" id="VectorBase:GPPI045384"/>
<dbReference type="Gene3D" id="1.10.8.10">
    <property type="entry name" value="DNA helicase RuvA subunit, C-terminal domain"/>
    <property type="match status" value="1"/>
</dbReference>
<feature type="coiled-coil region" evidence="13">
    <location>
        <begin position="53"/>
        <end position="83"/>
    </location>
</feature>
<dbReference type="EC" id="3.6.5.2" evidence="3"/>
<dbReference type="CDD" id="cd04175">
    <property type="entry name" value="Rap1"/>
    <property type="match status" value="1"/>
</dbReference>
<evidence type="ECO:0000256" key="5">
    <source>
        <dbReference type="ARBA" id="ARBA00022553"/>
    </source>
</evidence>
<dbReference type="FunFam" id="2.40.30.10:FF:000035">
    <property type="entry name" value="HBS1-like translational GTPase"/>
    <property type="match status" value="1"/>
</dbReference>
<dbReference type="SUPFAM" id="SSF109732">
    <property type="entry name" value="HBS1-like domain"/>
    <property type="match status" value="1"/>
</dbReference>
<dbReference type="InterPro" id="IPR005225">
    <property type="entry name" value="Small_GTP-bd"/>
</dbReference>
<dbReference type="GO" id="GO:0008544">
    <property type="term" value="P:epidermis development"/>
    <property type="evidence" value="ECO:0007669"/>
    <property type="project" value="UniProtKB-ARBA"/>
</dbReference>
<dbReference type="Pfam" id="PF00009">
    <property type="entry name" value="GTP_EFTU"/>
    <property type="match status" value="1"/>
</dbReference>
<keyword evidence="13" id="KW-0175">Coiled coil</keyword>
<name>A0A1B0BZU5_9MUSC</name>
<evidence type="ECO:0000313" key="15">
    <source>
        <dbReference type="EnsemblMetazoa" id="GPPI045384-PA"/>
    </source>
</evidence>
<comment type="catalytic activity">
    <reaction evidence="11">
        <text>GTP + H2O = GDP + phosphate + H(+)</text>
        <dbReference type="Rhea" id="RHEA:19669"/>
        <dbReference type="ChEBI" id="CHEBI:15377"/>
        <dbReference type="ChEBI" id="CHEBI:15378"/>
        <dbReference type="ChEBI" id="CHEBI:37565"/>
        <dbReference type="ChEBI" id="CHEBI:43474"/>
        <dbReference type="ChEBI" id="CHEBI:58189"/>
        <dbReference type="EC" id="3.6.5.2"/>
    </reaction>
</comment>
<dbReference type="PRINTS" id="PR00449">
    <property type="entry name" value="RASTRNSFRMNG"/>
</dbReference>
<dbReference type="InterPro" id="IPR000795">
    <property type="entry name" value="T_Tr_GTP-bd_dom"/>
</dbReference>
<keyword evidence="6" id="KW-0547">Nucleotide-binding</keyword>
<dbReference type="SUPFAM" id="SSF50447">
    <property type="entry name" value="Translation proteins"/>
    <property type="match status" value="1"/>
</dbReference>
<organism evidence="15 16">
    <name type="scientific">Glossina palpalis gambiensis</name>
    <dbReference type="NCBI Taxonomy" id="67801"/>
    <lineage>
        <taxon>Eukaryota</taxon>
        <taxon>Metazoa</taxon>
        <taxon>Ecdysozoa</taxon>
        <taxon>Arthropoda</taxon>
        <taxon>Hexapoda</taxon>
        <taxon>Insecta</taxon>
        <taxon>Pterygota</taxon>
        <taxon>Neoptera</taxon>
        <taxon>Endopterygota</taxon>
        <taxon>Diptera</taxon>
        <taxon>Brachycera</taxon>
        <taxon>Muscomorpha</taxon>
        <taxon>Hippoboscoidea</taxon>
        <taxon>Glossinidae</taxon>
        <taxon>Glossina</taxon>
    </lineage>
</organism>
<dbReference type="STRING" id="67801.A0A1B0BZU5"/>
<keyword evidence="9" id="KW-0648">Protein biosynthesis</keyword>
<evidence type="ECO:0000256" key="6">
    <source>
        <dbReference type="ARBA" id="ARBA00022741"/>
    </source>
</evidence>
<dbReference type="SMART" id="SM00175">
    <property type="entry name" value="RAB"/>
    <property type="match status" value="1"/>
</dbReference>
<comment type="similarity">
    <text evidence="2">Belongs to the TRAFAC class translation factor GTPase superfamily. Classic translation factor GTPase family. EF-Tu/EF-1A subfamily.</text>
</comment>
<dbReference type="InterPro" id="IPR009001">
    <property type="entry name" value="Transl_elong_EF1A/Init_IF2_C"/>
</dbReference>
<dbReference type="CDD" id="cd04093">
    <property type="entry name" value="HBS1_C_III"/>
    <property type="match status" value="1"/>
</dbReference>
<keyword evidence="10" id="KW-0342">GTP-binding</keyword>
<dbReference type="InterPro" id="IPR001806">
    <property type="entry name" value="Small_GTPase"/>
</dbReference>
<feature type="domain" description="Tr-type G" evidence="14">
    <location>
        <begin position="266"/>
        <end position="489"/>
    </location>
</feature>
<dbReference type="GO" id="GO:0006412">
    <property type="term" value="P:translation"/>
    <property type="evidence" value="ECO:0007669"/>
    <property type="project" value="UniProtKB-KW"/>
</dbReference>
<dbReference type="CDD" id="cd16267">
    <property type="entry name" value="HBS1-like_II"/>
    <property type="match status" value="1"/>
</dbReference>
<dbReference type="InterPro" id="IPR015033">
    <property type="entry name" value="HBS1-like_N"/>
</dbReference>
<dbReference type="GO" id="GO:0005737">
    <property type="term" value="C:cytoplasm"/>
    <property type="evidence" value="ECO:0007669"/>
    <property type="project" value="UniProtKB-SubCell"/>
</dbReference>
<evidence type="ECO:0000256" key="7">
    <source>
        <dbReference type="ARBA" id="ARBA00022801"/>
    </source>
</evidence>
<evidence type="ECO:0000256" key="3">
    <source>
        <dbReference type="ARBA" id="ARBA00011984"/>
    </source>
</evidence>
<dbReference type="PANTHER" id="PTHR23115">
    <property type="entry name" value="TRANSLATION FACTOR"/>
    <property type="match status" value="1"/>
</dbReference>
<dbReference type="GO" id="GO:0003925">
    <property type="term" value="F:G protein activity"/>
    <property type="evidence" value="ECO:0007669"/>
    <property type="project" value="UniProtKB-EC"/>
</dbReference>
<evidence type="ECO:0000313" key="16">
    <source>
        <dbReference type="Proteomes" id="UP000092460"/>
    </source>
</evidence>
<evidence type="ECO:0000256" key="11">
    <source>
        <dbReference type="ARBA" id="ARBA00048098"/>
    </source>
</evidence>
<evidence type="ECO:0000256" key="2">
    <source>
        <dbReference type="ARBA" id="ARBA00007249"/>
    </source>
</evidence>
<keyword evidence="4" id="KW-0963">Cytoplasm</keyword>
<dbReference type="EMBL" id="JXJN01023294">
    <property type="status" value="NOT_ANNOTATED_CDS"/>
    <property type="molecule type" value="Genomic_DNA"/>
</dbReference>
<evidence type="ECO:0000259" key="14">
    <source>
        <dbReference type="PROSITE" id="PS51722"/>
    </source>
</evidence>
<dbReference type="InterPro" id="IPR027417">
    <property type="entry name" value="P-loop_NTPase"/>
</dbReference>
<reference evidence="15" key="2">
    <citation type="submission" date="2020-05" db="UniProtKB">
        <authorList>
            <consortium name="EnsemblMetazoa"/>
        </authorList>
    </citation>
    <scope>IDENTIFICATION</scope>
    <source>
        <strain evidence="15">IAEA</strain>
    </source>
</reference>
<dbReference type="GO" id="GO:0032486">
    <property type="term" value="P:Rap protein signal transduction"/>
    <property type="evidence" value="ECO:0007669"/>
    <property type="project" value="InterPro"/>
</dbReference>
<keyword evidence="8" id="KW-0810">Translation regulation</keyword>
<evidence type="ECO:0000256" key="4">
    <source>
        <dbReference type="ARBA" id="ARBA00022490"/>
    </source>
</evidence>
<dbReference type="PROSITE" id="PS51722">
    <property type="entry name" value="G_TR_2"/>
    <property type="match status" value="1"/>
</dbReference>
<dbReference type="InterPro" id="IPR054696">
    <property type="entry name" value="GTP-eEF1A_C"/>
</dbReference>
<dbReference type="SUPFAM" id="SSF50465">
    <property type="entry name" value="EF-Tu/eEF-1alpha/eIF2-gamma C-terminal domain"/>
    <property type="match status" value="1"/>
</dbReference>
<dbReference type="Proteomes" id="UP000092460">
    <property type="component" value="Unassembled WGS sequence"/>
</dbReference>
<dbReference type="FunFam" id="2.40.30.10:FF:000020">
    <property type="entry name" value="Translation elongation factor EF-1"/>
    <property type="match status" value="1"/>
</dbReference>
<dbReference type="SMART" id="SM00174">
    <property type="entry name" value="RHO"/>
    <property type="match status" value="1"/>
</dbReference>
<dbReference type="SUPFAM" id="SSF52540">
    <property type="entry name" value="P-loop containing nucleoside triphosphate hydrolases"/>
    <property type="match status" value="2"/>
</dbReference>
<protein>
    <recommendedName>
        <fullName evidence="3">small monomeric GTPase</fullName>
        <ecNumber evidence="3">3.6.5.2</ecNumber>
    </recommendedName>
</protein>
<dbReference type="InterPro" id="IPR009000">
    <property type="entry name" value="Transl_B-barrel_sf"/>
</dbReference>
<comment type="catalytic activity">
    <reaction evidence="12">
        <text>GTP + H2O = GDP + phosphate + H(+)</text>
        <dbReference type="Rhea" id="RHEA:19669"/>
        <dbReference type="ChEBI" id="CHEBI:15377"/>
        <dbReference type="ChEBI" id="CHEBI:15378"/>
        <dbReference type="ChEBI" id="CHEBI:37565"/>
        <dbReference type="ChEBI" id="CHEBI:43474"/>
        <dbReference type="ChEBI" id="CHEBI:58189"/>
    </reaction>
    <physiologicalReaction direction="left-to-right" evidence="12">
        <dbReference type="Rhea" id="RHEA:19670"/>
    </physiologicalReaction>
</comment>